<organism evidence="2 3">
    <name type="scientific">Didymosphaeria variabile</name>
    <dbReference type="NCBI Taxonomy" id="1932322"/>
    <lineage>
        <taxon>Eukaryota</taxon>
        <taxon>Fungi</taxon>
        <taxon>Dikarya</taxon>
        <taxon>Ascomycota</taxon>
        <taxon>Pezizomycotina</taxon>
        <taxon>Dothideomycetes</taxon>
        <taxon>Pleosporomycetidae</taxon>
        <taxon>Pleosporales</taxon>
        <taxon>Massarineae</taxon>
        <taxon>Didymosphaeriaceae</taxon>
        <taxon>Didymosphaeria</taxon>
    </lineage>
</organism>
<protein>
    <recommendedName>
        <fullName evidence="4">SMP-30/Gluconolactonase/LRE-like region domain-containing protein</fullName>
    </recommendedName>
</protein>
<evidence type="ECO:0008006" key="4">
    <source>
        <dbReference type="Google" id="ProtNLM"/>
    </source>
</evidence>
<dbReference type="Proteomes" id="UP001140513">
    <property type="component" value="Unassembled WGS sequence"/>
</dbReference>
<evidence type="ECO:0000313" key="3">
    <source>
        <dbReference type="Proteomes" id="UP001140513"/>
    </source>
</evidence>
<dbReference type="SUPFAM" id="SSF63829">
    <property type="entry name" value="Calcium-dependent phosphotriesterase"/>
    <property type="match status" value="1"/>
</dbReference>
<feature type="signal peptide" evidence="1">
    <location>
        <begin position="1"/>
        <end position="15"/>
    </location>
</feature>
<dbReference type="PANTHER" id="PTHR42060">
    <property type="entry name" value="NHL REPEAT-CONTAINING PROTEIN-RELATED"/>
    <property type="match status" value="1"/>
</dbReference>
<dbReference type="AlphaFoldDB" id="A0A9W9C7I6"/>
<gene>
    <name evidence="2" type="ORF">N0V89_008136</name>
</gene>
<comment type="caution">
    <text evidence="2">The sequence shown here is derived from an EMBL/GenBank/DDBJ whole genome shotgun (WGS) entry which is preliminary data.</text>
</comment>
<feature type="chain" id="PRO_5040934906" description="SMP-30/Gluconolactonase/LRE-like region domain-containing protein" evidence="1">
    <location>
        <begin position="16"/>
        <end position="313"/>
    </location>
</feature>
<dbReference type="PANTHER" id="PTHR42060:SF1">
    <property type="entry name" value="NHL REPEAT-CONTAINING PROTEIN"/>
    <property type="match status" value="1"/>
</dbReference>
<keyword evidence="3" id="KW-1185">Reference proteome</keyword>
<dbReference type="RefSeq" id="XP_056068450.1">
    <property type="nucleotide sequence ID" value="XM_056216894.1"/>
</dbReference>
<dbReference type="EMBL" id="JAPEUX010000006">
    <property type="protein sequence ID" value="KAJ4349520.1"/>
    <property type="molecule type" value="Genomic_DNA"/>
</dbReference>
<proteinExistence type="predicted"/>
<evidence type="ECO:0000313" key="2">
    <source>
        <dbReference type="EMBL" id="KAJ4349520.1"/>
    </source>
</evidence>
<keyword evidence="1" id="KW-0732">Signal</keyword>
<dbReference type="GeneID" id="80911666"/>
<dbReference type="InterPro" id="IPR052998">
    <property type="entry name" value="Hetero-Diels-Alderase-like"/>
</dbReference>
<reference evidence="2" key="1">
    <citation type="submission" date="2022-10" db="EMBL/GenBank/DDBJ databases">
        <title>Tapping the CABI collections for fungal endophytes: first genome assemblies for Collariella, Neodidymelliopsis, Ascochyta clinopodiicola, Didymella pomorum, Didymosphaeria variabile, Neocosmospora piperis and Neocucurbitaria cava.</title>
        <authorList>
            <person name="Hill R."/>
        </authorList>
    </citation>
    <scope>NUCLEOTIDE SEQUENCE</scope>
    <source>
        <strain evidence="2">IMI 356815</strain>
    </source>
</reference>
<evidence type="ECO:0000256" key="1">
    <source>
        <dbReference type="SAM" id="SignalP"/>
    </source>
</evidence>
<sequence length="313" mass="32999">MKLFLSATILSLASAAAVQKHGTVQQLATFPGFAENIAVRHNGHILVTSLSTPSIHYLNPARPNKTTLLQPIPGANGVSGIVELQKDIFAVAAGIWNTTARRETNASVWTVDFRHSSAHPTLRKIVNIPETTVLNGLTSIPGTSIVLASDSAVGAIYAINVKKHTHSIAIQDSVLAPTGPTPNLGVNGIKVHKSNLYFANSGTGVFGRFPITRSGKPTGPAETVSQFSGSVDSAIDDFVIDEHGNAYISFHPNTVFKVDSHSKQKVIVSGAQQIRDPTSVALGRGSKKGRKALYASVNILADPTVGGVDAIYL</sequence>
<dbReference type="Gene3D" id="2.120.10.30">
    <property type="entry name" value="TolB, C-terminal domain"/>
    <property type="match status" value="1"/>
</dbReference>
<dbReference type="OrthoDB" id="9977941at2759"/>
<dbReference type="InterPro" id="IPR011042">
    <property type="entry name" value="6-blade_b-propeller_TolB-like"/>
</dbReference>
<accession>A0A9W9C7I6</accession>
<name>A0A9W9C7I6_9PLEO</name>